<feature type="transmembrane region" description="Helical" evidence="8">
    <location>
        <begin position="243"/>
        <end position="265"/>
    </location>
</feature>
<organism evidence="10 11">
    <name type="scientific">Gracilimonas halophila</name>
    <dbReference type="NCBI Taxonomy" id="1834464"/>
    <lineage>
        <taxon>Bacteria</taxon>
        <taxon>Pseudomonadati</taxon>
        <taxon>Balneolota</taxon>
        <taxon>Balneolia</taxon>
        <taxon>Balneolales</taxon>
        <taxon>Balneolaceae</taxon>
        <taxon>Gracilimonas</taxon>
    </lineage>
</organism>
<proteinExistence type="predicted"/>
<name>A0ABW5JN18_9BACT</name>
<sequence length="318" mass="36219">MLQESQILKSPEISIVVPVFNEDESLPELEQAIADALHHTFSYEVIFVDDGSSDDSWKVITSLSEQKKVIRGIRFHHNYGKSVALQAGFEAAEGKYVVTMDADLQDDPKEVPEMIKLLEDDGFDLVSGWKKERHDPISKTIPSKFFNFVTRKVAGIDLHDFNCGLKAYRADVVENIYLYGELHRYIPMLAKREGYSRITEKVVKHHPRKYGKTKFGLSRFMNGFLDLITITFVQKYLQKPMHFFGTIGVLLLLIGGGINMYLALIKFMYGAGIGDRPLLFMGILLMVVGVQFFSTGLLGELINKNHVEKQKPRIRERV</sequence>
<evidence type="ECO:0000313" key="11">
    <source>
        <dbReference type="Proteomes" id="UP001597460"/>
    </source>
</evidence>
<keyword evidence="5" id="KW-0448">Lipopolysaccharide biosynthesis</keyword>
<feature type="transmembrane region" description="Helical" evidence="8">
    <location>
        <begin position="277"/>
        <end position="298"/>
    </location>
</feature>
<keyword evidence="6 8" id="KW-1133">Transmembrane helix</keyword>
<evidence type="ECO:0000256" key="2">
    <source>
        <dbReference type="ARBA" id="ARBA00022676"/>
    </source>
</evidence>
<dbReference type="PANTHER" id="PTHR48090:SF3">
    <property type="entry name" value="UNDECAPRENYL-PHOSPHATE 4-DEOXY-4-FORMAMIDO-L-ARABINOSE TRANSFERASE"/>
    <property type="match status" value="1"/>
</dbReference>
<protein>
    <submittedName>
        <fullName evidence="10">Glycosyltransferase family 2 protein</fullName>
        <ecNumber evidence="10">2.4.-.-</ecNumber>
    </submittedName>
</protein>
<keyword evidence="4 8" id="KW-0812">Transmembrane</keyword>
<dbReference type="InterPro" id="IPR050256">
    <property type="entry name" value="Glycosyltransferase_2"/>
</dbReference>
<dbReference type="GO" id="GO:0016757">
    <property type="term" value="F:glycosyltransferase activity"/>
    <property type="evidence" value="ECO:0007669"/>
    <property type="project" value="UniProtKB-KW"/>
</dbReference>
<evidence type="ECO:0000256" key="3">
    <source>
        <dbReference type="ARBA" id="ARBA00022679"/>
    </source>
</evidence>
<evidence type="ECO:0000256" key="5">
    <source>
        <dbReference type="ARBA" id="ARBA00022985"/>
    </source>
</evidence>
<keyword evidence="2 10" id="KW-0328">Glycosyltransferase</keyword>
<dbReference type="EMBL" id="JBHULI010000025">
    <property type="protein sequence ID" value="MFD2533155.1"/>
    <property type="molecule type" value="Genomic_DNA"/>
</dbReference>
<dbReference type="PANTHER" id="PTHR48090">
    <property type="entry name" value="UNDECAPRENYL-PHOSPHATE 4-DEOXY-4-FORMAMIDO-L-ARABINOSE TRANSFERASE-RELATED"/>
    <property type="match status" value="1"/>
</dbReference>
<gene>
    <name evidence="10" type="ORF">ACFSVN_11915</name>
</gene>
<reference evidence="11" key="1">
    <citation type="journal article" date="2019" name="Int. J. Syst. Evol. Microbiol.">
        <title>The Global Catalogue of Microorganisms (GCM) 10K type strain sequencing project: providing services to taxonomists for standard genome sequencing and annotation.</title>
        <authorList>
            <consortium name="The Broad Institute Genomics Platform"/>
            <consortium name="The Broad Institute Genome Sequencing Center for Infectious Disease"/>
            <person name="Wu L."/>
            <person name="Ma J."/>
        </authorList>
    </citation>
    <scope>NUCLEOTIDE SEQUENCE [LARGE SCALE GENOMIC DNA]</scope>
    <source>
        <strain evidence="11">KCTC 52042</strain>
    </source>
</reference>
<keyword evidence="3 10" id="KW-0808">Transferase</keyword>
<evidence type="ECO:0000259" key="9">
    <source>
        <dbReference type="Pfam" id="PF00535"/>
    </source>
</evidence>
<evidence type="ECO:0000256" key="7">
    <source>
        <dbReference type="ARBA" id="ARBA00023136"/>
    </source>
</evidence>
<keyword evidence="1" id="KW-1003">Cell membrane</keyword>
<dbReference type="InterPro" id="IPR001173">
    <property type="entry name" value="Glyco_trans_2-like"/>
</dbReference>
<dbReference type="RefSeq" id="WP_390303858.1">
    <property type="nucleotide sequence ID" value="NZ_JBHULI010000025.1"/>
</dbReference>
<keyword evidence="11" id="KW-1185">Reference proteome</keyword>
<feature type="domain" description="Glycosyltransferase 2-like" evidence="9">
    <location>
        <begin position="14"/>
        <end position="176"/>
    </location>
</feature>
<dbReference type="Gene3D" id="3.90.550.10">
    <property type="entry name" value="Spore Coat Polysaccharide Biosynthesis Protein SpsA, Chain A"/>
    <property type="match status" value="1"/>
</dbReference>
<evidence type="ECO:0000256" key="1">
    <source>
        <dbReference type="ARBA" id="ARBA00022475"/>
    </source>
</evidence>
<accession>A0ABW5JN18</accession>
<dbReference type="EC" id="2.4.-.-" evidence="10"/>
<evidence type="ECO:0000256" key="6">
    <source>
        <dbReference type="ARBA" id="ARBA00022989"/>
    </source>
</evidence>
<dbReference type="Pfam" id="PF00535">
    <property type="entry name" value="Glycos_transf_2"/>
    <property type="match status" value="1"/>
</dbReference>
<comment type="caution">
    <text evidence="10">The sequence shown here is derived from an EMBL/GenBank/DDBJ whole genome shotgun (WGS) entry which is preliminary data.</text>
</comment>
<dbReference type="SUPFAM" id="SSF53448">
    <property type="entry name" value="Nucleotide-diphospho-sugar transferases"/>
    <property type="match status" value="1"/>
</dbReference>
<keyword evidence="7 8" id="KW-0472">Membrane</keyword>
<evidence type="ECO:0000313" key="10">
    <source>
        <dbReference type="EMBL" id="MFD2533155.1"/>
    </source>
</evidence>
<dbReference type="Proteomes" id="UP001597460">
    <property type="component" value="Unassembled WGS sequence"/>
</dbReference>
<dbReference type="CDD" id="cd04187">
    <property type="entry name" value="DPM1_like_bac"/>
    <property type="match status" value="1"/>
</dbReference>
<evidence type="ECO:0000256" key="4">
    <source>
        <dbReference type="ARBA" id="ARBA00022692"/>
    </source>
</evidence>
<dbReference type="InterPro" id="IPR029044">
    <property type="entry name" value="Nucleotide-diphossugar_trans"/>
</dbReference>
<evidence type="ECO:0000256" key="8">
    <source>
        <dbReference type="SAM" id="Phobius"/>
    </source>
</evidence>